<protein>
    <submittedName>
        <fullName evidence="1">Uncharacterized protein</fullName>
    </submittedName>
</protein>
<name>A0A091HMG0_CALAN</name>
<feature type="non-terminal residue" evidence="1">
    <location>
        <position position="47"/>
    </location>
</feature>
<reference evidence="1 2" key="1">
    <citation type="submission" date="2014-04" db="EMBL/GenBank/DDBJ databases">
        <title>Genome evolution of avian class.</title>
        <authorList>
            <person name="Zhang G."/>
            <person name="Li C."/>
        </authorList>
    </citation>
    <scope>NUCLEOTIDE SEQUENCE [LARGE SCALE GENOMIC DNA]</scope>
    <source>
        <strain evidence="1">BGI_N300</strain>
    </source>
</reference>
<evidence type="ECO:0000313" key="1">
    <source>
        <dbReference type="EMBL" id="KFO97453.1"/>
    </source>
</evidence>
<organism evidence="1 2">
    <name type="scientific">Calypte anna</name>
    <name type="common">Anna's hummingbird</name>
    <name type="synonym">Archilochus anna</name>
    <dbReference type="NCBI Taxonomy" id="9244"/>
    <lineage>
        <taxon>Eukaryota</taxon>
        <taxon>Metazoa</taxon>
        <taxon>Chordata</taxon>
        <taxon>Craniata</taxon>
        <taxon>Vertebrata</taxon>
        <taxon>Euteleostomi</taxon>
        <taxon>Archelosauria</taxon>
        <taxon>Archosauria</taxon>
        <taxon>Dinosauria</taxon>
        <taxon>Saurischia</taxon>
        <taxon>Theropoda</taxon>
        <taxon>Coelurosauria</taxon>
        <taxon>Aves</taxon>
        <taxon>Neognathae</taxon>
        <taxon>Neoaves</taxon>
        <taxon>Strisores</taxon>
        <taxon>Apodiformes</taxon>
        <taxon>Trochilidae</taxon>
        <taxon>Calypte</taxon>
    </lineage>
</organism>
<dbReference type="Proteomes" id="UP000054308">
    <property type="component" value="Unassembled WGS sequence"/>
</dbReference>
<feature type="non-terminal residue" evidence="1">
    <location>
        <position position="1"/>
    </location>
</feature>
<keyword evidence="2" id="KW-1185">Reference proteome</keyword>
<accession>A0A091HMG0</accession>
<dbReference type="EMBL" id="KL217649">
    <property type="protein sequence ID" value="KFO97453.1"/>
    <property type="molecule type" value="Genomic_DNA"/>
</dbReference>
<sequence>AAIDFLLLAHGHDCEDFDGMCCMDLNDNSTSICQCIQELMDTMKKIT</sequence>
<dbReference type="AlphaFoldDB" id="A0A091HMG0"/>
<evidence type="ECO:0000313" key="2">
    <source>
        <dbReference type="Proteomes" id="UP000054308"/>
    </source>
</evidence>
<gene>
    <name evidence="1" type="ORF">N300_08514</name>
</gene>
<proteinExistence type="predicted"/>
<dbReference type="Gene3D" id="1.10.287.210">
    <property type="match status" value="1"/>
</dbReference>
<dbReference type="SUPFAM" id="SSF58069">
    <property type="entry name" value="Virus ectodomain"/>
    <property type="match status" value="1"/>
</dbReference>